<evidence type="ECO:0000313" key="3">
    <source>
        <dbReference type="Proteomes" id="UP000589516"/>
    </source>
</evidence>
<proteinExistence type="predicted"/>
<reference evidence="3" key="1">
    <citation type="journal article" date="2019" name="bioRxiv">
        <title>Genome diversification in globally distributed novel marine Proteobacteria is linked to environmental adaptation.</title>
        <authorList>
            <person name="Zhou Z."/>
            <person name="Tran P.Q."/>
            <person name="Kieft K."/>
            <person name="Anantharaman K."/>
        </authorList>
    </citation>
    <scope>NUCLEOTIDE SEQUENCE [LARGE SCALE GENOMIC DNA]</scope>
</reference>
<protein>
    <recommendedName>
        <fullName evidence="1">Transcription factor zinc-finger domain-containing protein</fullName>
    </recommendedName>
</protein>
<name>A0A7C7ZFX9_9ARCH</name>
<dbReference type="InterPro" id="IPR027392">
    <property type="entry name" value="TF_Znf"/>
</dbReference>
<organism evidence="2 3">
    <name type="scientific">Marine Group III euryarchaeote</name>
    <dbReference type="NCBI Taxonomy" id="2173149"/>
    <lineage>
        <taxon>Archaea</taxon>
        <taxon>Methanobacteriati</taxon>
        <taxon>Thermoplasmatota</taxon>
        <taxon>Thermoplasmata</taxon>
        <taxon>Candidatus Thermoprofundales</taxon>
    </lineage>
</organism>
<comment type="caution">
    <text evidence="2">The sequence shown here is derived from an EMBL/GenBank/DDBJ whole genome shotgun (WGS) entry which is preliminary data.</text>
</comment>
<feature type="domain" description="Transcription factor zinc-finger" evidence="1">
    <location>
        <begin position="4"/>
        <end position="45"/>
    </location>
</feature>
<dbReference type="AlphaFoldDB" id="A0A7C7ZFX9"/>
<evidence type="ECO:0000313" key="2">
    <source>
        <dbReference type="EMBL" id="HIG63380.1"/>
    </source>
</evidence>
<sequence>MARTCPRCSTGLEPRSVTNDTFAITVDDCKDCGGLFLDRGELARLAPDSASVEELASQLSREPEASKHDIACPHCTGQMQLTSIPEPEVQLDICGGCKGIWFDQNELEALQKVGGRGAARGVADTASGLSLLTDIVQILASVL</sequence>
<accession>A0A7C7ZFX9</accession>
<dbReference type="Proteomes" id="UP000589516">
    <property type="component" value="Unassembled WGS sequence"/>
</dbReference>
<gene>
    <name evidence="2" type="ORF">EYQ16_02535</name>
</gene>
<dbReference type="Pfam" id="PF13453">
    <property type="entry name" value="Zn_ribbon_TFIIB"/>
    <property type="match status" value="2"/>
</dbReference>
<feature type="domain" description="Transcription factor zinc-finger" evidence="1">
    <location>
        <begin position="72"/>
        <end position="110"/>
    </location>
</feature>
<evidence type="ECO:0000259" key="1">
    <source>
        <dbReference type="Pfam" id="PF13453"/>
    </source>
</evidence>
<dbReference type="EMBL" id="DUAV01000022">
    <property type="protein sequence ID" value="HIG63380.1"/>
    <property type="molecule type" value="Genomic_DNA"/>
</dbReference>